<gene>
    <name evidence="4" type="ORF">DFR70_105297</name>
</gene>
<organism evidence="4 5">
    <name type="scientific">Nocardia tenerifensis</name>
    <dbReference type="NCBI Taxonomy" id="228006"/>
    <lineage>
        <taxon>Bacteria</taxon>
        <taxon>Bacillati</taxon>
        <taxon>Actinomycetota</taxon>
        <taxon>Actinomycetes</taxon>
        <taxon>Mycobacteriales</taxon>
        <taxon>Nocardiaceae</taxon>
        <taxon>Nocardia</taxon>
    </lineage>
</organism>
<evidence type="ECO:0000256" key="3">
    <source>
        <dbReference type="SAM" id="MobiDB-lite"/>
    </source>
</evidence>
<proteinExistence type="predicted"/>
<reference evidence="4 5" key="1">
    <citation type="submission" date="2018-05" db="EMBL/GenBank/DDBJ databases">
        <title>Genomic Encyclopedia of Type Strains, Phase IV (KMG-IV): sequencing the most valuable type-strain genomes for metagenomic binning, comparative biology and taxonomic classification.</title>
        <authorList>
            <person name="Goeker M."/>
        </authorList>
    </citation>
    <scope>NUCLEOTIDE SEQUENCE [LARGE SCALE GENOMIC DNA]</scope>
    <source>
        <strain evidence="4 5">DSM 44704</strain>
    </source>
</reference>
<evidence type="ECO:0000256" key="2">
    <source>
        <dbReference type="ARBA" id="ARBA00022679"/>
    </source>
</evidence>
<dbReference type="PANTHER" id="PTHR43542:SF1">
    <property type="entry name" value="METHYLTRANSFERASE"/>
    <property type="match status" value="1"/>
</dbReference>
<keyword evidence="5" id="KW-1185">Reference proteome</keyword>
<dbReference type="InterPro" id="IPR004398">
    <property type="entry name" value="RNA_MeTrfase_RsmD"/>
</dbReference>
<accession>A0A318KP03</accession>
<dbReference type="NCBIfam" id="TIGR00095">
    <property type="entry name" value="16S rRNA (guanine(966)-N(2))-methyltransferase RsmD"/>
    <property type="match status" value="1"/>
</dbReference>
<comment type="caution">
    <text evidence="4">The sequence shown here is derived from an EMBL/GenBank/DDBJ whole genome shotgun (WGS) entry which is preliminary data.</text>
</comment>
<dbReference type="SUPFAM" id="SSF53335">
    <property type="entry name" value="S-adenosyl-L-methionine-dependent methyltransferases"/>
    <property type="match status" value="1"/>
</dbReference>
<dbReference type="Proteomes" id="UP000247569">
    <property type="component" value="Unassembled WGS sequence"/>
</dbReference>
<dbReference type="Gene3D" id="3.40.50.150">
    <property type="entry name" value="Vaccinia Virus protein VP39"/>
    <property type="match status" value="1"/>
</dbReference>
<dbReference type="RefSeq" id="WP_040737500.1">
    <property type="nucleotide sequence ID" value="NZ_QJKF01000005.1"/>
</dbReference>
<dbReference type="GO" id="GO:0031167">
    <property type="term" value="P:rRNA methylation"/>
    <property type="evidence" value="ECO:0007669"/>
    <property type="project" value="InterPro"/>
</dbReference>
<dbReference type="EMBL" id="QJKF01000005">
    <property type="protein sequence ID" value="PXX64115.1"/>
    <property type="molecule type" value="Genomic_DNA"/>
</dbReference>
<dbReference type="PIRSF" id="PIRSF004553">
    <property type="entry name" value="CHP00095"/>
    <property type="match status" value="1"/>
</dbReference>
<sequence>MTRIVAGTAGGRRLRVPPSGTRPTSDRVREALFSALDARIDFDGARVLDLYAGSGALGLEALSRGAAHALLVESDRKAAAVVRGNIADLGLPGAELRVASVAGVLAVGGAGEFDLVMSDPPYAVDTDDVLADLRALARGWLRPGAVVVVERSSRSPEIEWPEGYSAAKPRKYGETRVEMATFD</sequence>
<name>A0A318KP03_9NOCA</name>
<dbReference type="CDD" id="cd02440">
    <property type="entry name" value="AdoMet_MTases"/>
    <property type="match status" value="1"/>
</dbReference>
<dbReference type="AlphaFoldDB" id="A0A318KP03"/>
<evidence type="ECO:0000313" key="5">
    <source>
        <dbReference type="Proteomes" id="UP000247569"/>
    </source>
</evidence>
<keyword evidence="1 4" id="KW-0489">Methyltransferase</keyword>
<dbReference type="GO" id="GO:0008168">
    <property type="term" value="F:methyltransferase activity"/>
    <property type="evidence" value="ECO:0007669"/>
    <property type="project" value="UniProtKB-KW"/>
</dbReference>
<dbReference type="OrthoDB" id="9803017at2"/>
<dbReference type="PANTHER" id="PTHR43542">
    <property type="entry name" value="METHYLTRANSFERASE"/>
    <property type="match status" value="1"/>
</dbReference>
<protein>
    <submittedName>
        <fullName evidence="4">16S rRNA (Guanine966-N2)-methyltransferase</fullName>
    </submittedName>
</protein>
<dbReference type="InterPro" id="IPR029063">
    <property type="entry name" value="SAM-dependent_MTases_sf"/>
</dbReference>
<evidence type="ECO:0000256" key="1">
    <source>
        <dbReference type="ARBA" id="ARBA00022603"/>
    </source>
</evidence>
<dbReference type="Pfam" id="PF03602">
    <property type="entry name" value="Cons_hypoth95"/>
    <property type="match status" value="1"/>
</dbReference>
<evidence type="ECO:0000313" key="4">
    <source>
        <dbReference type="EMBL" id="PXX64115.1"/>
    </source>
</evidence>
<feature type="region of interest" description="Disordered" evidence="3">
    <location>
        <begin position="1"/>
        <end position="25"/>
    </location>
</feature>
<keyword evidence="2 4" id="KW-0808">Transferase</keyword>